<feature type="transmembrane region" description="Helical" evidence="1">
    <location>
        <begin position="176"/>
        <end position="197"/>
    </location>
</feature>
<dbReference type="AlphaFoldDB" id="A0AAW8L7G3"/>
<accession>A0AAW8L7G3</accession>
<sequence>MNDLNESPPINPAIQKNIDMCDELLAENNLYEIYKTARRIPLSTLNRNILVLCSILSILLTLTIDPSTLAQTILVLSSDLISVVLTVLGFLIAGYAIFCSVLDHELSIELYESKHKSSGFSKLKHSHLLFMRVFFYYLVYTFFLVFIQFFSSANIFSLSVFNDNIIYSTFHITNYLTFNLLFIGIVFLLLQLASFTFNIYHSVMTSICYTEINK</sequence>
<keyword evidence="1" id="KW-0812">Transmembrane</keyword>
<proteinExistence type="predicted"/>
<reference evidence="2" key="1">
    <citation type="submission" date="2023-07" db="EMBL/GenBank/DDBJ databases">
        <title>Sorghum-associated microbial communities from plants grown in Nebraska, USA.</title>
        <authorList>
            <person name="Schachtman D."/>
        </authorList>
    </citation>
    <scope>NUCLEOTIDE SEQUENCE</scope>
    <source>
        <strain evidence="2">BE44</strain>
    </source>
</reference>
<feature type="transmembrane region" description="Helical" evidence="1">
    <location>
        <begin position="80"/>
        <end position="102"/>
    </location>
</feature>
<evidence type="ECO:0000256" key="1">
    <source>
        <dbReference type="SAM" id="Phobius"/>
    </source>
</evidence>
<evidence type="ECO:0000313" key="3">
    <source>
        <dbReference type="Proteomes" id="UP001262767"/>
    </source>
</evidence>
<evidence type="ECO:0000313" key="2">
    <source>
        <dbReference type="EMBL" id="MDR6628645.1"/>
    </source>
</evidence>
<comment type="caution">
    <text evidence="2">The sequence shown here is derived from an EMBL/GenBank/DDBJ whole genome shotgun (WGS) entry which is preliminary data.</text>
</comment>
<protein>
    <submittedName>
        <fullName evidence="2">Uncharacterized protein</fullName>
    </submittedName>
</protein>
<gene>
    <name evidence="2" type="ORF">J2X86_000656</name>
</gene>
<dbReference type="EMBL" id="JAVDSC010000002">
    <property type="protein sequence ID" value="MDR6628645.1"/>
    <property type="molecule type" value="Genomic_DNA"/>
</dbReference>
<keyword evidence="1" id="KW-0472">Membrane</keyword>
<dbReference type="RefSeq" id="WP_224215577.1">
    <property type="nucleotide sequence ID" value="NZ_JAVDSC010000002.1"/>
</dbReference>
<keyword evidence="1" id="KW-1133">Transmembrane helix</keyword>
<dbReference type="Proteomes" id="UP001262767">
    <property type="component" value="Unassembled WGS sequence"/>
</dbReference>
<feature type="transmembrane region" description="Helical" evidence="1">
    <location>
        <begin position="134"/>
        <end position="156"/>
    </location>
</feature>
<name>A0AAW8L7G3_ACILW</name>
<feature type="transmembrane region" description="Helical" evidence="1">
    <location>
        <begin position="49"/>
        <end position="74"/>
    </location>
</feature>
<organism evidence="2 3">
    <name type="scientific">Acinetobacter lwoffii</name>
    <dbReference type="NCBI Taxonomy" id="28090"/>
    <lineage>
        <taxon>Bacteria</taxon>
        <taxon>Pseudomonadati</taxon>
        <taxon>Pseudomonadota</taxon>
        <taxon>Gammaproteobacteria</taxon>
        <taxon>Moraxellales</taxon>
        <taxon>Moraxellaceae</taxon>
        <taxon>Acinetobacter</taxon>
    </lineage>
</organism>